<accession>A0A9X7Z4P3</accession>
<keyword evidence="4" id="KW-0378">Hydrolase</keyword>
<evidence type="ECO:0000256" key="7">
    <source>
        <dbReference type="PROSITE-ProRule" id="PRU01379"/>
    </source>
</evidence>
<dbReference type="GO" id="GO:0004181">
    <property type="term" value="F:metallocarboxypeptidase activity"/>
    <property type="evidence" value="ECO:0007669"/>
    <property type="project" value="InterPro"/>
</dbReference>
<dbReference type="Pfam" id="PF00246">
    <property type="entry name" value="Peptidase_M14"/>
    <property type="match status" value="1"/>
</dbReference>
<dbReference type="SMART" id="SM00631">
    <property type="entry name" value="Zn_pept"/>
    <property type="match status" value="1"/>
</dbReference>
<reference evidence="9 10" key="1">
    <citation type="submission" date="2021-02" db="EMBL/GenBank/DDBJ databases">
        <title>Alicyclobacillus curvatus sp. nov. and Alicyclobacillus mengziensis sp. nov., two acidophilic bacteria isolated from acid mine drainage.</title>
        <authorList>
            <person name="Huang Y."/>
        </authorList>
    </citation>
    <scope>NUCLEOTIDE SEQUENCE [LARGE SCALE GENOMIC DNA]</scope>
    <source>
        <strain evidence="9 10">S30H14</strain>
    </source>
</reference>
<evidence type="ECO:0000256" key="5">
    <source>
        <dbReference type="ARBA" id="ARBA00022833"/>
    </source>
</evidence>
<evidence type="ECO:0000256" key="3">
    <source>
        <dbReference type="ARBA" id="ARBA00022670"/>
    </source>
</evidence>
<keyword evidence="6" id="KW-0482">Metalloprotease</keyword>
<dbReference type="PROSITE" id="PS52035">
    <property type="entry name" value="PEPTIDASE_M14"/>
    <property type="match status" value="1"/>
</dbReference>
<protein>
    <submittedName>
        <fullName evidence="9">Peptidase M14</fullName>
    </submittedName>
</protein>
<name>A0A9X7Z4P3_9BACL</name>
<comment type="cofactor">
    <cofactor evidence="1">
        <name>Zn(2+)</name>
        <dbReference type="ChEBI" id="CHEBI:29105"/>
    </cofactor>
</comment>
<gene>
    <name evidence="9" type="ORF">JZ786_13425</name>
</gene>
<dbReference type="GO" id="GO:0006508">
    <property type="term" value="P:proteolysis"/>
    <property type="evidence" value="ECO:0007669"/>
    <property type="project" value="UniProtKB-KW"/>
</dbReference>
<dbReference type="RefSeq" id="WP_206654941.1">
    <property type="nucleotide sequence ID" value="NZ_CP071182.1"/>
</dbReference>
<evidence type="ECO:0000259" key="8">
    <source>
        <dbReference type="PROSITE" id="PS52035"/>
    </source>
</evidence>
<dbReference type="AlphaFoldDB" id="A0A9X7Z4P3"/>
<evidence type="ECO:0000256" key="6">
    <source>
        <dbReference type="ARBA" id="ARBA00023049"/>
    </source>
</evidence>
<keyword evidence="10" id="KW-1185">Reference proteome</keyword>
<dbReference type="PANTHER" id="PTHR11705">
    <property type="entry name" value="PROTEASE FAMILY M14 CARBOXYPEPTIDASE A,B"/>
    <property type="match status" value="1"/>
</dbReference>
<keyword evidence="5" id="KW-0862">Zinc</keyword>
<comment type="similarity">
    <text evidence="2 7">Belongs to the peptidase M14 family.</text>
</comment>
<organism evidence="9 10">
    <name type="scientific">Alicyclobacillus mengziensis</name>
    <dbReference type="NCBI Taxonomy" id="2931921"/>
    <lineage>
        <taxon>Bacteria</taxon>
        <taxon>Bacillati</taxon>
        <taxon>Bacillota</taxon>
        <taxon>Bacilli</taxon>
        <taxon>Bacillales</taxon>
        <taxon>Alicyclobacillaceae</taxon>
        <taxon>Alicyclobacillus</taxon>
    </lineage>
</organism>
<evidence type="ECO:0000256" key="4">
    <source>
        <dbReference type="ARBA" id="ARBA00022801"/>
    </source>
</evidence>
<evidence type="ECO:0000256" key="1">
    <source>
        <dbReference type="ARBA" id="ARBA00001947"/>
    </source>
</evidence>
<feature type="domain" description="Peptidase M14" evidence="8">
    <location>
        <begin position="6"/>
        <end position="302"/>
    </location>
</feature>
<evidence type="ECO:0000256" key="2">
    <source>
        <dbReference type="ARBA" id="ARBA00005988"/>
    </source>
</evidence>
<keyword evidence="3" id="KW-0645">Protease</keyword>
<dbReference type="InterPro" id="IPR000834">
    <property type="entry name" value="Peptidase_M14"/>
</dbReference>
<dbReference type="SUPFAM" id="SSF53187">
    <property type="entry name" value="Zn-dependent exopeptidases"/>
    <property type="match status" value="1"/>
</dbReference>
<dbReference type="PANTHER" id="PTHR11705:SF143">
    <property type="entry name" value="SLL0236 PROTEIN"/>
    <property type="match status" value="1"/>
</dbReference>
<dbReference type="KEGG" id="afx:JZ786_13425"/>
<dbReference type="Gene3D" id="3.40.630.10">
    <property type="entry name" value="Zn peptidases"/>
    <property type="match status" value="1"/>
</dbReference>
<evidence type="ECO:0000313" key="9">
    <source>
        <dbReference type="EMBL" id="QSO45572.1"/>
    </source>
</evidence>
<dbReference type="GO" id="GO:0005615">
    <property type="term" value="C:extracellular space"/>
    <property type="evidence" value="ECO:0007669"/>
    <property type="project" value="TreeGrafter"/>
</dbReference>
<dbReference type="EMBL" id="CP071182">
    <property type="protein sequence ID" value="QSO45572.1"/>
    <property type="molecule type" value="Genomic_DNA"/>
</dbReference>
<dbReference type="GO" id="GO:0008270">
    <property type="term" value="F:zinc ion binding"/>
    <property type="evidence" value="ECO:0007669"/>
    <property type="project" value="InterPro"/>
</dbReference>
<proteinExistence type="inferred from homology"/>
<evidence type="ECO:0000313" key="10">
    <source>
        <dbReference type="Proteomes" id="UP000663505"/>
    </source>
</evidence>
<comment type="caution">
    <text evidence="7">Lacks conserved residue(s) required for the propagation of feature annotation.</text>
</comment>
<sequence length="315" mass="34914">MEDLNFVYSYDLMRQEIHELETVHRGLVQVEVIGQAPYGRDIFAIGIGHGPACAVLSGSHHAREWMTTQLLMKMLRTYASAYVSNYAVGGYAVREILDQTTIWFVPMVDVDGVELQQRGATAFSESVRESLIQMNRGSEDFSAWKANAEGLDLNRQYDGAWEGISVDAVTHPASKNYKGTRPFEAMEVKALMAFLEKVNPPAEIAYHSAGEVIFWGLELDLDDPRHMAGKELANLTGYELLPPLSDKHGGGLTDWWTYNLGKIGFTVEIGSPTTGEGPVSQTEFPKVWEANQAVGMWMANYVLQNSLLSSGDVQT</sequence>
<dbReference type="Proteomes" id="UP000663505">
    <property type="component" value="Chromosome"/>
</dbReference>